<proteinExistence type="predicted"/>
<reference evidence="3" key="1">
    <citation type="submission" date="2022-11" db="UniProtKB">
        <authorList>
            <consortium name="WormBaseParasite"/>
        </authorList>
    </citation>
    <scope>IDENTIFICATION</scope>
</reference>
<dbReference type="AlphaFoldDB" id="A0A915IAS3"/>
<sequence length="107" mass="12312">MTQTNWFLNFRLSSRTCGKHNYRINARNLASEQRLDQHRWIPPPLLDNDGNPVKGQWVWIGEDDDDRLSDTPASSTTSGQKSTTFLDIVAKRMNQTTPTPVNKRVKQ</sequence>
<dbReference type="Proteomes" id="UP000887565">
    <property type="component" value="Unplaced"/>
</dbReference>
<keyword evidence="2" id="KW-1185">Reference proteome</keyword>
<accession>A0A915IAS3</accession>
<evidence type="ECO:0000256" key="1">
    <source>
        <dbReference type="SAM" id="MobiDB-lite"/>
    </source>
</evidence>
<name>A0A915IAS3_ROMCU</name>
<protein>
    <submittedName>
        <fullName evidence="3">Uncharacterized protein</fullName>
    </submittedName>
</protein>
<evidence type="ECO:0000313" key="2">
    <source>
        <dbReference type="Proteomes" id="UP000887565"/>
    </source>
</evidence>
<dbReference type="WBParaSite" id="nRc.2.0.1.t10977-RA">
    <property type="protein sequence ID" value="nRc.2.0.1.t10977-RA"/>
    <property type="gene ID" value="nRc.2.0.1.g10977"/>
</dbReference>
<organism evidence="2 3">
    <name type="scientific">Romanomermis culicivorax</name>
    <name type="common">Nematode worm</name>
    <dbReference type="NCBI Taxonomy" id="13658"/>
    <lineage>
        <taxon>Eukaryota</taxon>
        <taxon>Metazoa</taxon>
        <taxon>Ecdysozoa</taxon>
        <taxon>Nematoda</taxon>
        <taxon>Enoplea</taxon>
        <taxon>Dorylaimia</taxon>
        <taxon>Mermithida</taxon>
        <taxon>Mermithoidea</taxon>
        <taxon>Mermithidae</taxon>
        <taxon>Romanomermis</taxon>
    </lineage>
</organism>
<feature type="compositionally biased region" description="Polar residues" evidence="1">
    <location>
        <begin position="71"/>
        <end position="85"/>
    </location>
</feature>
<feature type="region of interest" description="Disordered" evidence="1">
    <location>
        <begin position="62"/>
        <end position="85"/>
    </location>
</feature>
<evidence type="ECO:0000313" key="3">
    <source>
        <dbReference type="WBParaSite" id="nRc.2.0.1.t10977-RA"/>
    </source>
</evidence>